<evidence type="ECO:0000313" key="3">
    <source>
        <dbReference type="Proteomes" id="UP000230731"/>
    </source>
</evidence>
<dbReference type="PANTHER" id="PTHR37309:SF1">
    <property type="entry name" value="SLR0284 PROTEIN"/>
    <property type="match status" value="1"/>
</dbReference>
<evidence type="ECO:0000256" key="1">
    <source>
        <dbReference type="SAM" id="Phobius"/>
    </source>
</evidence>
<proteinExistence type="predicted"/>
<feature type="transmembrane region" description="Helical" evidence="1">
    <location>
        <begin position="90"/>
        <end position="109"/>
    </location>
</feature>
<gene>
    <name evidence="2" type="ORF">COT71_03595</name>
</gene>
<evidence type="ECO:0008006" key="4">
    <source>
        <dbReference type="Google" id="ProtNLM"/>
    </source>
</evidence>
<dbReference type="AlphaFoldDB" id="A0A2M6WYP6"/>
<reference evidence="3" key="1">
    <citation type="submission" date="2017-09" db="EMBL/GenBank/DDBJ databases">
        <title>Depth-based differentiation of microbial function through sediment-hosted aquifers and enrichment of novel symbionts in the deep terrestrial subsurface.</title>
        <authorList>
            <person name="Probst A.J."/>
            <person name="Ladd B."/>
            <person name="Jarett J.K."/>
            <person name="Geller-Mcgrath D.E."/>
            <person name="Sieber C.M.K."/>
            <person name="Emerson J.B."/>
            <person name="Anantharaman K."/>
            <person name="Thomas B.C."/>
            <person name="Malmstrom R."/>
            <person name="Stieglmeier M."/>
            <person name="Klingl A."/>
            <person name="Woyke T."/>
            <person name="Ryan C.M."/>
            <person name="Banfield J.F."/>
        </authorList>
    </citation>
    <scope>NUCLEOTIDE SEQUENCE [LARGE SCALE GENOMIC DNA]</scope>
</reference>
<accession>A0A2M6WYP6</accession>
<dbReference type="InterPro" id="IPR007165">
    <property type="entry name" value="Phage_holin_4_2"/>
</dbReference>
<keyword evidence="1" id="KW-0472">Membrane</keyword>
<dbReference type="PANTHER" id="PTHR37309">
    <property type="entry name" value="SLR0284 PROTEIN"/>
    <property type="match status" value="1"/>
</dbReference>
<feature type="transmembrane region" description="Helical" evidence="1">
    <location>
        <begin position="62"/>
        <end position="84"/>
    </location>
</feature>
<feature type="transmembrane region" description="Helical" evidence="1">
    <location>
        <begin position="7"/>
        <end position="26"/>
    </location>
</feature>
<sequence length="116" mass="12600">MHATIRLLVITMAVFAAAYILPGVSVSGFTTALVTGIILGASNMFVRPLLVVLTLPLTILTFGLFIGVINALLVLMVAAVVPGFVVVNFWWALLFSLVVSFISTFLYRLERLQRMG</sequence>
<organism evidence="2 3">
    <name type="scientific">Candidatus Andersenbacteria bacterium CG10_big_fil_rev_8_21_14_0_10_54_11</name>
    <dbReference type="NCBI Taxonomy" id="1974485"/>
    <lineage>
        <taxon>Bacteria</taxon>
        <taxon>Candidatus Anderseniibacteriota</taxon>
    </lineage>
</organism>
<name>A0A2M6WYP6_9BACT</name>
<dbReference type="EMBL" id="PEZP01000040">
    <property type="protein sequence ID" value="PIT97918.1"/>
    <property type="molecule type" value="Genomic_DNA"/>
</dbReference>
<evidence type="ECO:0000313" key="2">
    <source>
        <dbReference type="EMBL" id="PIT97918.1"/>
    </source>
</evidence>
<keyword evidence="1" id="KW-0812">Transmembrane</keyword>
<protein>
    <recommendedName>
        <fullName evidence="4">Phage holin family protein</fullName>
    </recommendedName>
</protein>
<keyword evidence="1" id="KW-1133">Transmembrane helix</keyword>
<feature type="transmembrane region" description="Helical" evidence="1">
    <location>
        <begin position="32"/>
        <end position="55"/>
    </location>
</feature>
<dbReference type="Proteomes" id="UP000230731">
    <property type="component" value="Unassembled WGS sequence"/>
</dbReference>
<comment type="caution">
    <text evidence="2">The sequence shown here is derived from an EMBL/GenBank/DDBJ whole genome shotgun (WGS) entry which is preliminary data.</text>
</comment>
<dbReference type="Pfam" id="PF04020">
    <property type="entry name" value="Phage_holin_4_2"/>
    <property type="match status" value="1"/>
</dbReference>